<sequence length="690" mass="74357">MRRTGDQVGVPELEPEVFDSAIVAVALTAGSDHRLVYFNEAFQELFGTRPEGVPAREGFPEPTAARWIVMMDEVFRDHRARQVTSPRTTVGTWPGAPGGRHFVYSCSPVVSRQHGPGVLTVAVDTTRQVEAARRVEHLSEERHEALQRYEALLSAVPQIVWLMKPDGAITELVRGFEEFTGSPWRPVIDEHWLSAVHPYDRRKLAKAWNEASGGDPSFFVCTFRLRTASGEYRHVQSRAVPIVRDGVTVEWIGATADIEDQWRNRLRERLLARVTTVTAAADVPQAFAAVTAAVVPELTDACVICLLPSPDVAAVGEGLTATRVASTAREGLPPVPPISDLPYGIGSVVQRVVDSRRPEMLTFPAGRAPAGVLPELSMEWLRTARATSLTIVPLVIDAAVVAYAVAVGCADSPPPGPADLALFGEVLHEVREPLRQALELQRTRHTALTLQRALLTPTPRVPGAELAAHYQPASRTEEIGGDWYDALVLPDGTVTLTIGDIAGHDLEAATAMSQLRSMLRVIVYDRRGTHSPARALSRLDRVTEGLGIAPLVTAVHAGLTPRPGGGWHAAWSNAGHPPPLLLPAGAAPRYLQSAHADLPLCVAPQLPRTTCHHDLSSGDILLLYTDGLIEVPGRDLSDGMAELAAHAEAARADGATLTELCARLLAAVDDRRDDAAVIGFRPLPQVLTAG</sequence>
<comment type="caution">
    <text evidence="4">The sequence shown here is derived from an EMBL/GenBank/DDBJ whole genome shotgun (WGS) entry which is preliminary data.</text>
</comment>
<accession>A0ABS2TIS8</accession>
<evidence type="ECO:0000259" key="2">
    <source>
        <dbReference type="SMART" id="SM00091"/>
    </source>
</evidence>
<dbReference type="EMBL" id="JADKYB010000001">
    <property type="protein sequence ID" value="MBM9503253.1"/>
    <property type="molecule type" value="Genomic_DNA"/>
</dbReference>
<dbReference type="SMART" id="SM00331">
    <property type="entry name" value="PP2C_SIG"/>
    <property type="match status" value="1"/>
</dbReference>
<dbReference type="InterPro" id="IPR013655">
    <property type="entry name" value="PAS_fold_3"/>
</dbReference>
<keyword evidence="1" id="KW-0378">Hydrolase</keyword>
<dbReference type="InterPro" id="IPR001932">
    <property type="entry name" value="PPM-type_phosphatase-like_dom"/>
</dbReference>
<dbReference type="InterPro" id="IPR013656">
    <property type="entry name" value="PAS_4"/>
</dbReference>
<organism evidence="4 5">
    <name type="scientific">Actinacidiphila acididurans</name>
    <dbReference type="NCBI Taxonomy" id="2784346"/>
    <lineage>
        <taxon>Bacteria</taxon>
        <taxon>Bacillati</taxon>
        <taxon>Actinomycetota</taxon>
        <taxon>Actinomycetes</taxon>
        <taxon>Kitasatosporales</taxon>
        <taxon>Streptomycetaceae</taxon>
        <taxon>Actinacidiphila</taxon>
    </lineage>
</organism>
<dbReference type="InterPro" id="IPR052016">
    <property type="entry name" value="Bact_Sigma-Reg"/>
</dbReference>
<dbReference type="Gene3D" id="3.60.40.10">
    <property type="entry name" value="PPM-type phosphatase domain"/>
    <property type="match status" value="1"/>
</dbReference>
<dbReference type="Pfam" id="PF08448">
    <property type="entry name" value="PAS_4"/>
    <property type="match status" value="1"/>
</dbReference>
<dbReference type="Proteomes" id="UP000749040">
    <property type="component" value="Unassembled WGS sequence"/>
</dbReference>
<evidence type="ECO:0000313" key="5">
    <source>
        <dbReference type="Proteomes" id="UP000749040"/>
    </source>
</evidence>
<evidence type="ECO:0000256" key="1">
    <source>
        <dbReference type="ARBA" id="ARBA00022801"/>
    </source>
</evidence>
<keyword evidence="5" id="KW-1185">Reference proteome</keyword>
<dbReference type="Gene3D" id="3.30.450.20">
    <property type="entry name" value="PAS domain"/>
    <property type="match status" value="2"/>
</dbReference>
<dbReference type="InterPro" id="IPR000014">
    <property type="entry name" value="PAS"/>
</dbReference>
<dbReference type="SUPFAM" id="SSF55785">
    <property type="entry name" value="PYP-like sensor domain (PAS domain)"/>
    <property type="match status" value="2"/>
</dbReference>
<dbReference type="SMART" id="SM00091">
    <property type="entry name" value="PAS"/>
    <property type="match status" value="2"/>
</dbReference>
<feature type="domain" description="PAS" evidence="2">
    <location>
        <begin position="12"/>
        <end position="80"/>
    </location>
</feature>
<feature type="domain" description="PPM-type phosphatase" evidence="3">
    <location>
        <begin position="461"/>
        <end position="682"/>
    </location>
</feature>
<dbReference type="CDD" id="cd00130">
    <property type="entry name" value="PAS"/>
    <property type="match status" value="1"/>
</dbReference>
<dbReference type="Pfam" id="PF07228">
    <property type="entry name" value="SpoIIE"/>
    <property type="match status" value="1"/>
</dbReference>
<dbReference type="Pfam" id="PF08447">
    <property type="entry name" value="PAS_3"/>
    <property type="match status" value="1"/>
</dbReference>
<dbReference type="InterPro" id="IPR036457">
    <property type="entry name" value="PPM-type-like_dom_sf"/>
</dbReference>
<protein>
    <submittedName>
        <fullName evidence="4">SpoIIE family protein phosphatase</fullName>
    </submittedName>
</protein>
<proteinExistence type="predicted"/>
<gene>
    <name evidence="4" type="ORF">ITX44_01660</name>
</gene>
<feature type="domain" description="PAS" evidence="2">
    <location>
        <begin position="147"/>
        <end position="213"/>
    </location>
</feature>
<dbReference type="NCBIfam" id="TIGR00229">
    <property type="entry name" value="sensory_box"/>
    <property type="match status" value="1"/>
</dbReference>
<name>A0ABS2TIS8_9ACTN</name>
<reference evidence="4 5" key="1">
    <citation type="submission" date="2021-01" db="EMBL/GenBank/DDBJ databases">
        <title>Streptomyces acididurans sp. nov., isolated from a peat swamp forest soil.</title>
        <authorList>
            <person name="Chantavorakit T."/>
            <person name="Duangmal K."/>
        </authorList>
    </citation>
    <scope>NUCLEOTIDE SEQUENCE [LARGE SCALE GENOMIC DNA]</scope>
    <source>
        <strain evidence="4 5">KK5PA1</strain>
    </source>
</reference>
<dbReference type="PANTHER" id="PTHR43156">
    <property type="entry name" value="STAGE II SPORULATION PROTEIN E-RELATED"/>
    <property type="match status" value="1"/>
</dbReference>
<evidence type="ECO:0000259" key="3">
    <source>
        <dbReference type="SMART" id="SM00331"/>
    </source>
</evidence>
<dbReference type="PANTHER" id="PTHR43156:SF2">
    <property type="entry name" value="STAGE II SPORULATION PROTEIN E"/>
    <property type="match status" value="1"/>
</dbReference>
<evidence type="ECO:0000313" key="4">
    <source>
        <dbReference type="EMBL" id="MBM9503253.1"/>
    </source>
</evidence>
<dbReference type="RefSeq" id="WP_205355116.1">
    <property type="nucleotide sequence ID" value="NZ_JADKYB010000001.1"/>
</dbReference>
<dbReference type="InterPro" id="IPR035965">
    <property type="entry name" value="PAS-like_dom_sf"/>
</dbReference>